<dbReference type="OrthoDB" id="1493769at2"/>
<dbReference type="PANTHER" id="PTHR43133">
    <property type="entry name" value="RNA POLYMERASE ECF-TYPE SIGMA FACTO"/>
    <property type="match status" value="1"/>
</dbReference>
<evidence type="ECO:0000256" key="1">
    <source>
        <dbReference type="ARBA" id="ARBA00010641"/>
    </source>
</evidence>
<feature type="domain" description="RNA polymerase sigma factor 70 region 4 type 2" evidence="6">
    <location>
        <begin position="146"/>
        <end position="198"/>
    </location>
</feature>
<accession>A0A2H3P3G3</accession>
<dbReference type="GO" id="GO:0006352">
    <property type="term" value="P:DNA-templated transcription initiation"/>
    <property type="evidence" value="ECO:0007669"/>
    <property type="project" value="InterPro"/>
</dbReference>
<dbReference type="InterPro" id="IPR013325">
    <property type="entry name" value="RNA_pol_sigma_r2"/>
</dbReference>
<evidence type="ECO:0000256" key="3">
    <source>
        <dbReference type="ARBA" id="ARBA00023082"/>
    </source>
</evidence>
<dbReference type="InterPro" id="IPR036388">
    <property type="entry name" value="WH-like_DNA-bd_sf"/>
</dbReference>
<evidence type="ECO:0000259" key="6">
    <source>
        <dbReference type="Pfam" id="PF08281"/>
    </source>
</evidence>
<comment type="caution">
    <text evidence="7">The sequence shown here is derived from an EMBL/GenBank/DDBJ whole genome shotgun (WGS) entry which is preliminary data.</text>
</comment>
<dbReference type="SUPFAM" id="SSF88946">
    <property type="entry name" value="Sigma2 domain of RNA polymerase sigma factors"/>
    <property type="match status" value="1"/>
</dbReference>
<dbReference type="GO" id="GO:0003677">
    <property type="term" value="F:DNA binding"/>
    <property type="evidence" value="ECO:0007669"/>
    <property type="project" value="UniProtKB-KW"/>
</dbReference>
<comment type="similarity">
    <text evidence="1">Belongs to the sigma-70 factor family. ECF subfamily.</text>
</comment>
<dbReference type="InterPro" id="IPR039425">
    <property type="entry name" value="RNA_pol_sigma-70-like"/>
</dbReference>
<dbReference type="RefSeq" id="WP_098061219.1">
    <property type="nucleotide sequence ID" value="NZ_PDEP01000002.1"/>
</dbReference>
<dbReference type="GO" id="GO:0016987">
    <property type="term" value="F:sigma factor activity"/>
    <property type="evidence" value="ECO:0007669"/>
    <property type="project" value="UniProtKB-KW"/>
</dbReference>
<organism evidence="7 8">
    <name type="scientific">Longimonas halophila</name>
    <dbReference type="NCBI Taxonomy" id="1469170"/>
    <lineage>
        <taxon>Bacteria</taxon>
        <taxon>Pseudomonadati</taxon>
        <taxon>Rhodothermota</taxon>
        <taxon>Rhodothermia</taxon>
        <taxon>Rhodothermales</taxon>
        <taxon>Salisaetaceae</taxon>
        <taxon>Longimonas</taxon>
    </lineage>
</organism>
<evidence type="ECO:0000256" key="4">
    <source>
        <dbReference type="ARBA" id="ARBA00023125"/>
    </source>
</evidence>
<evidence type="ECO:0000256" key="2">
    <source>
        <dbReference type="ARBA" id="ARBA00023015"/>
    </source>
</evidence>
<keyword evidence="4" id="KW-0238">DNA-binding</keyword>
<evidence type="ECO:0000313" key="8">
    <source>
        <dbReference type="Proteomes" id="UP000221024"/>
    </source>
</evidence>
<evidence type="ECO:0000256" key="5">
    <source>
        <dbReference type="ARBA" id="ARBA00023163"/>
    </source>
</evidence>
<dbReference type="NCBIfam" id="TIGR02937">
    <property type="entry name" value="sigma70-ECF"/>
    <property type="match status" value="1"/>
</dbReference>
<keyword evidence="2" id="KW-0805">Transcription regulation</keyword>
<evidence type="ECO:0000313" key="7">
    <source>
        <dbReference type="EMBL" id="PEN08822.1"/>
    </source>
</evidence>
<keyword evidence="5" id="KW-0804">Transcription</keyword>
<dbReference type="Gene3D" id="1.10.1740.10">
    <property type="match status" value="1"/>
</dbReference>
<proteinExistence type="inferred from homology"/>
<keyword evidence="8" id="KW-1185">Reference proteome</keyword>
<dbReference type="InterPro" id="IPR013249">
    <property type="entry name" value="RNA_pol_sigma70_r4_t2"/>
</dbReference>
<dbReference type="InterPro" id="IPR013324">
    <property type="entry name" value="RNA_pol_sigma_r3/r4-like"/>
</dbReference>
<sequence length="211" mass="24473">MPDRTNLQLITERLPFAIDDADAVNALYASCDKARKRREKQYIELWTYGYIYRYMAAKYAGGSIRQTSDMDELVSAVYEKVQNGRDSIRNPDKYAHWVSVVAKNTFINYVNRHRVDTTSIHEPQQPTLKQADAVKEIDANVGLMRTQLQAAIRRLPPYLRRVAELYYFKECTFKEIAECIDKDVPVVRTYKSRALKALREDTRLQAVLDGL</sequence>
<protein>
    <submittedName>
        <fullName evidence="7">RNA polymerase subunit sigma-70</fullName>
    </submittedName>
</protein>
<dbReference type="Pfam" id="PF08281">
    <property type="entry name" value="Sigma70_r4_2"/>
    <property type="match status" value="1"/>
</dbReference>
<dbReference type="SUPFAM" id="SSF88659">
    <property type="entry name" value="Sigma3 and sigma4 domains of RNA polymerase sigma factors"/>
    <property type="match status" value="1"/>
</dbReference>
<name>A0A2H3P3G3_9BACT</name>
<dbReference type="InterPro" id="IPR014284">
    <property type="entry name" value="RNA_pol_sigma-70_dom"/>
</dbReference>
<dbReference type="PANTHER" id="PTHR43133:SF8">
    <property type="entry name" value="RNA POLYMERASE SIGMA FACTOR HI_1459-RELATED"/>
    <property type="match status" value="1"/>
</dbReference>
<gene>
    <name evidence="7" type="ORF">CRI93_03460</name>
</gene>
<reference evidence="7 8" key="1">
    <citation type="submission" date="2017-10" db="EMBL/GenBank/DDBJ databases">
        <title>Draft genome of Longimonas halophila.</title>
        <authorList>
            <person name="Goh K.M."/>
            <person name="Shamsir M.S."/>
            <person name="Lim S.W."/>
        </authorList>
    </citation>
    <scope>NUCLEOTIDE SEQUENCE [LARGE SCALE GENOMIC DNA]</scope>
    <source>
        <strain evidence="7 8">KCTC 42399</strain>
    </source>
</reference>
<dbReference type="Proteomes" id="UP000221024">
    <property type="component" value="Unassembled WGS sequence"/>
</dbReference>
<dbReference type="Gene3D" id="1.10.10.10">
    <property type="entry name" value="Winged helix-like DNA-binding domain superfamily/Winged helix DNA-binding domain"/>
    <property type="match status" value="1"/>
</dbReference>
<dbReference type="EMBL" id="PDEP01000002">
    <property type="protein sequence ID" value="PEN08822.1"/>
    <property type="molecule type" value="Genomic_DNA"/>
</dbReference>
<dbReference type="AlphaFoldDB" id="A0A2H3P3G3"/>
<keyword evidence="3" id="KW-0731">Sigma factor</keyword>